<organism evidence="10 11">
    <name type="scientific">Mucuna pruriens</name>
    <name type="common">Velvet bean</name>
    <name type="synonym">Dolichos pruriens</name>
    <dbReference type="NCBI Taxonomy" id="157652"/>
    <lineage>
        <taxon>Eukaryota</taxon>
        <taxon>Viridiplantae</taxon>
        <taxon>Streptophyta</taxon>
        <taxon>Embryophyta</taxon>
        <taxon>Tracheophyta</taxon>
        <taxon>Spermatophyta</taxon>
        <taxon>Magnoliopsida</taxon>
        <taxon>eudicotyledons</taxon>
        <taxon>Gunneridae</taxon>
        <taxon>Pentapetalae</taxon>
        <taxon>rosids</taxon>
        <taxon>fabids</taxon>
        <taxon>Fabales</taxon>
        <taxon>Fabaceae</taxon>
        <taxon>Papilionoideae</taxon>
        <taxon>50 kb inversion clade</taxon>
        <taxon>NPAAA clade</taxon>
        <taxon>indigoferoid/millettioid clade</taxon>
        <taxon>Phaseoleae</taxon>
        <taxon>Mucuna</taxon>
    </lineage>
</organism>
<dbReference type="GO" id="GO:0015074">
    <property type="term" value="P:DNA integration"/>
    <property type="evidence" value="ECO:0007669"/>
    <property type="project" value="InterPro"/>
</dbReference>
<evidence type="ECO:0000256" key="3">
    <source>
        <dbReference type="ARBA" id="ARBA00022722"/>
    </source>
</evidence>
<dbReference type="InterPro" id="IPR000477">
    <property type="entry name" value="RT_dom"/>
</dbReference>
<name>A0A371I2Y9_MUCPR</name>
<dbReference type="InterPro" id="IPR012337">
    <property type="entry name" value="RNaseH-like_sf"/>
</dbReference>
<protein>
    <submittedName>
        <fullName evidence="10">Retrovirus-related Pol polyprotein from transposon 17.6</fullName>
    </submittedName>
</protein>
<dbReference type="Pfam" id="PF00078">
    <property type="entry name" value="RVT_1"/>
    <property type="match status" value="1"/>
</dbReference>
<dbReference type="InterPro" id="IPR001584">
    <property type="entry name" value="Integrase_cat-core"/>
</dbReference>
<dbReference type="PANTHER" id="PTHR48475">
    <property type="entry name" value="RIBONUCLEASE H"/>
    <property type="match status" value="1"/>
</dbReference>
<feature type="compositionally biased region" description="Basic and acidic residues" evidence="7">
    <location>
        <begin position="743"/>
        <end position="752"/>
    </location>
</feature>
<keyword evidence="6" id="KW-0695">RNA-directed DNA polymerase</keyword>
<dbReference type="GO" id="GO:0003676">
    <property type="term" value="F:nucleic acid binding"/>
    <property type="evidence" value="ECO:0007669"/>
    <property type="project" value="InterPro"/>
</dbReference>
<evidence type="ECO:0000259" key="9">
    <source>
        <dbReference type="PROSITE" id="PS50994"/>
    </source>
</evidence>
<dbReference type="CDD" id="cd01647">
    <property type="entry name" value="RT_LTR"/>
    <property type="match status" value="1"/>
</dbReference>
<dbReference type="Pfam" id="PF00665">
    <property type="entry name" value="rve"/>
    <property type="match status" value="1"/>
</dbReference>
<feature type="compositionally biased region" description="Basic and acidic residues" evidence="7">
    <location>
        <begin position="797"/>
        <end position="809"/>
    </location>
</feature>
<dbReference type="Gene3D" id="3.30.70.270">
    <property type="match status" value="2"/>
</dbReference>
<dbReference type="InterPro" id="IPR036397">
    <property type="entry name" value="RNaseH_sf"/>
</dbReference>
<keyword evidence="3" id="KW-0540">Nuclease</keyword>
<evidence type="ECO:0000256" key="6">
    <source>
        <dbReference type="ARBA" id="ARBA00022918"/>
    </source>
</evidence>
<evidence type="ECO:0000256" key="2">
    <source>
        <dbReference type="ARBA" id="ARBA00022695"/>
    </source>
</evidence>
<evidence type="ECO:0000256" key="1">
    <source>
        <dbReference type="ARBA" id="ARBA00022679"/>
    </source>
</evidence>
<proteinExistence type="predicted"/>
<dbReference type="InterPro" id="IPR043128">
    <property type="entry name" value="Rev_trsase/Diguanyl_cyclase"/>
</dbReference>
<evidence type="ECO:0000256" key="4">
    <source>
        <dbReference type="ARBA" id="ARBA00022759"/>
    </source>
</evidence>
<dbReference type="Gene3D" id="1.10.340.70">
    <property type="match status" value="1"/>
</dbReference>
<feature type="compositionally biased region" description="Basic and acidic residues" evidence="7">
    <location>
        <begin position="854"/>
        <end position="866"/>
    </location>
</feature>
<comment type="caution">
    <text evidence="10">The sequence shown here is derived from an EMBL/GenBank/DDBJ whole genome shotgun (WGS) entry which is preliminary data.</text>
</comment>
<feature type="domain" description="Integrase catalytic" evidence="9">
    <location>
        <begin position="533"/>
        <end position="692"/>
    </location>
</feature>
<feature type="compositionally biased region" description="Basic and acidic residues" evidence="7">
    <location>
        <begin position="816"/>
        <end position="841"/>
    </location>
</feature>
<feature type="compositionally biased region" description="Basic and acidic residues" evidence="7">
    <location>
        <begin position="883"/>
        <end position="901"/>
    </location>
</feature>
<evidence type="ECO:0000256" key="5">
    <source>
        <dbReference type="ARBA" id="ARBA00022801"/>
    </source>
</evidence>
<dbReference type="InterPro" id="IPR002156">
    <property type="entry name" value="RNaseH_domain"/>
</dbReference>
<feature type="compositionally biased region" description="Polar residues" evidence="7">
    <location>
        <begin position="842"/>
        <end position="853"/>
    </location>
</feature>
<keyword evidence="11" id="KW-1185">Reference proteome</keyword>
<feature type="region of interest" description="Disordered" evidence="7">
    <location>
        <begin position="743"/>
        <end position="901"/>
    </location>
</feature>
<dbReference type="InterPro" id="IPR041373">
    <property type="entry name" value="RT_RNaseH"/>
</dbReference>
<keyword evidence="1" id="KW-0808">Transferase</keyword>
<evidence type="ECO:0000313" key="11">
    <source>
        <dbReference type="Proteomes" id="UP000257109"/>
    </source>
</evidence>
<reference evidence="10" key="1">
    <citation type="submission" date="2018-05" db="EMBL/GenBank/DDBJ databases">
        <title>Draft genome of Mucuna pruriens seed.</title>
        <authorList>
            <person name="Nnadi N.E."/>
            <person name="Vos R."/>
            <person name="Hasami M.H."/>
            <person name="Devisetty U.K."/>
            <person name="Aguiy J.C."/>
        </authorList>
    </citation>
    <scope>NUCLEOTIDE SEQUENCE [LARGE SCALE GENOMIC DNA]</scope>
    <source>
        <strain evidence="10">JCA_2017</strain>
    </source>
</reference>
<dbReference type="EMBL" id="QJKJ01001077">
    <property type="protein sequence ID" value="RDY09314.1"/>
    <property type="molecule type" value="Genomic_DNA"/>
</dbReference>
<evidence type="ECO:0000256" key="7">
    <source>
        <dbReference type="SAM" id="MobiDB-lite"/>
    </source>
</evidence>
<dbReference type="Proteomes" id="UP000257109">
    <property type="component" value="Unassembled WGS sequence"/>
</dbReference>
<keyword evidence="2" id="KW-0548">Nucleotidyltransferase</keyword>
<dbReference type="GO" id="GO:0003964">
    <property type="term" value="F:RNA-directed DNA polymerase activity"/>
    <property type="evidence" value="ECO:0007669"/>
    <property type="project" value="UniProtKB-KW"/>
</dbReference>
<gene>
    <name evidence="10" type="primary">pol</name>
    <name evidence="10" type="ORF">CR513_06316</name>
</gene>
<keyword evidence="4" id="KW-0255">Endonuclease</keyword>
<sequence length="901" mass="102357">MALNFSLDSNTIQPSGATYQRLMDKIFKDVMGRDVEVYVDDMVAKSKGGEDHCEALGRVFEVLRKHQLRLNPEKCSFGVQVGKFLGFMLIERGIEANPDKCRAVLNMRSPQNMKEVQQLMGRVTALSRFISKASEVATSILNTLKKERNFRWTPDCEEAFLRLKAMLATPPHLVTDDAISSVLIQEREKAQCPIYFIIKTLHGPEKRYQKIERGALALIIASRWLRPYFQSFSIIVRIDLPIQQILRKPDLAERMVAWSVQLSEFDISFERRGQIKAHALADFITELTTEHQQVEGDWYLSVDGSSNQTGSGAGVILEGPNDILIEQSLHFDFKASNNQAEYEVLLVGMRLALEIEAKRLTVKNDSKLVTGQVNGEYQAKDPKLAKYRERAMAMAASFDSFTLLHVPRDQNEIADLLAKLASTRRRGLQWSVIHDNNGKLPNDSAGSLKVRKEAPKYTLIEQRLYRRGFSSPLLKCIESEEALGRALAGKIAWAGYYWPTLKADCMDYVKRCDKCQRFADGHQAPPEQLHVVASPWPFHKWGIDILGPFPLAPGQVKFLMVVVDYFTKWIEAEPMATITAERVKRFIWKKIICHFGLPTKIVSDNGTQFASSITTKFCQDLHIRQSFTSIEHPQANGQAEAANRVILRGLRRRLEEAKGRWVEELPQVIWSYHTTPHSTTGETPFRLTYGSEVMIPVEIGEPSPRTALFEPAANEEELRANLDLLQEVREIAHIKEYAAKARVARKYDQKDNRKGRKGSLSAGTFGWTKNPMHLKRQQLEKLQDPKQTAIETDPGSEELKLQDPKRTVTETDPGFEELKLQDPKRTAIETDPRSEELKLQDPKQTAIETNSGSEELKLQDSKRTAIETDLGSEELKLQYPKRTAIETDPRSEELKSAKTLR</sequence>
<dbReference type="PROSITE" id="PS50879">
    <property type="entry name" value="RNASE_H_1"/>
    <property type="match status" value="1"/>
</dbReference>
<evidence type="ECO:0000259" key="8">
    <source>
        <dbReference type="PROSITE" id="PS50879"/>
    </source>
</evidence>
<dbReference type="Pfam" id="PF17917">
    <property type="entry name" value="RT_RNaseH"/>
    <property type="match status" value="1"/>
</dbReference>
<dbReference type="PROSITE" id="PS50994">
    <property type="entry name" value="INTEGRASE"/>
    <property type="match status" value="1"/>
</dbReference>
<dbReference type="CDD" id="cd09279">
    <property type="entry name" value="RNase_HI_like"/>
    <property type="match status" value="1"/>
</dbReference>
<feature type="non-terminal residue" evidence="10">
    <location>
        <position position="1"/>
    </location>
</feature>
<dbReference type="AlphaFoldDB" id="A0A371I2Y9"/>
<dbReference type="Gene3D" id="3.30.420.10">
    <property type="entry name" value="Ribonuclease H-like superfamily/Ribonuclease H"/>
    <property type="match status" value="2"/>
</dbReference>
<dbReference type="Pfam" id="PF13456">
    <property type="entry name" value="RVT_3"/>
    <property type="match status" value="1"/>
</dbReference>
<dbReference type="SUPFAM" id="SSF53098">
    <property type="entry name" value="Ribonuclease H-like"/>
    <property type="match status" value="2"/>
</dbReference>
<keyword evidence="5" id="KW-0378">Hydrolase</keyword>
<evidence type="ECO:0000313" key="10">
    <source>
        <dbReference type="EMBL" id="RDY09314.1"/>
    </source>
</evidence>
<dbReference type="OrthoDB" id="775972at2759"/>
<dbReference type="InterPro" id="IPR043502">
    <property type="entry name" value="DNA/RNA_pol_sf"/>
</dbReference>
<dbReference type="SUPFAM" id="SSF56672">
    <property type="entry name" value="DNA/RNA polymerases"/>
    <property type="match status" value="1"/>
</dbReference>
<dbReference type="GO" id="GO:0004523">
    <property type="term" value="F:RNA-DNA hybrid ribonuclease activity"/>
    <property type="evidence" value="ECO:0007669"/>
    <property type="project" value="InterPro"/>
</dbReference>
<dbReference type="FunFam" id="3.30.420.10:FF:000032">
    <property type="entry name" value="Retrovirus-related Pol polyprotein from transposon 297-like Protein"/>
    <property type="match status" value="1"/>
</dbReference>
<feature type="domain" description="RNase H type-1" evidence="8">
    <location>
        <begin position="294"/>
        <end position="423"/>
    </location>
</feature>
<accession>A0A371I2Y9</accession>
<dbReference type="PANTHER" id="PTHR48475:SF2">
    <property type="entry name" value="RIBONUCLEASE H"/>
    <property type="match status" value="1"/>
</dbReference>